<protein>
    <submittedName>
        <fullName evidence="4">Uncharacterized protein</fullName>
    </submittedName>
</protein>
<dbReference type="GO" id="GO:0062129">
    <property type="term" value="C:chitin-based extracellular matrix"/>
    <property type="evidence" value="ECO:0007669"/>
    <property type="project" value="TreeGrafter"/>
</dbReference>
<dbReference type="PANTHER" id="PTHR10380">
    <property type="entry name" value="CUTICLE PROTEIN"/>
    <property type="match status" value="1"/>
</dbReference>
<evidence type="ECO:0000313" key="5">
    <source>
        <dbReference type="Proteomes" id="UP001159042"/>
    </source>
</evidence>
<evidence type="ECO:0000313" key="4">
    <source>
        <dbReference type="EMBL" id="KAJ8920791.1"/>
    </source>
</evidence>
<dbReference type="GO" id="GO:0008010">
    <property type="term" value="F:structural constituent of chitin-based larval cuticle"/>
    <property type="evidence" value="ECO:0007669"/>
    <property type="project" value="TreeGrafter"/>
</dbReference>
<dbReference type="InterPro" id="IPR031311">
    <property type="entry name" value="CHIT_BIND_RR_consensus"/>
</dbReference>
<dbReference type="PRINTS" id="PR00947">
    <property type="entry name" value="CUTICLE"/>
</dbReference>
<dbReference type="InterPro" id="IPR000618">
    <property type="entry name" value="Insect_cuticle"/>
</dbReference>
<keyword evidence="3" id="KW-0732">Signal</keyword>
<proteinExistence type="predicted"/>
<dbReference type="PROSITE" id="PS00233">
    <property type="entry name" value="CHIT_BIND_RR_1"/>
    <property type="match status" value="3"/>
</dbReference>
<evidence type="ECO:0000256" key="1">
    <source>
        <dbReference type="ARBA" id="ARBA00022460"/>
    </source>
</evidence>
<comment type="caution">
    <text evidence="4">The sequence shown here is derived from an EMBL/GenBank/DDBJ whole genome shotgun (WGS) entry which is preliminary data.</text>
</comment>
<dbReference type="AlphaFoldDB" id="A0AAV8W2C8"/>
<name>A0AAV8W2C8_9CUCU</name>
<evidence type="ECO:0000256" key="2">
    <source>
        <dbReference type="PROSITE-ProRule" id="PRU00497"/>
    </source>
</evidence>
<keyword evidence="5" id="KW-1185">Reference proteome</keyword>
<gene>
    <name evidence="4" type="ORF">NQ315_004932</name>
</gene>
<reference evidence="4 5" key="1">
    <citation type="journal article" date="2023" name="Insect Mol. Biol.">
        <title>Genome sequencing provides insights into the evolution of gene families encoding plant cell wall-degrading enzymes in longhorned beetles.</title>
        <authorList>
            <person name="Shin N.R."/>
            <person name="Okamura Y."/>
            <person name="Kirsch R."/>
            <person name="Pauchet Y."/>
        </authorList>
    </citation>
    <scope>NUCLEOTIDE SEQUENCE [LARGE SCALE GENOMIC DNA]</scope>
    <source>
        <strain evidence="4">EAD_L_NR</strain>
    </source>
</reference>
<dbReference type="Proteomes" id="UP001159042">
    <property type="component" value="Unassembled WGS sequence"/>
</dbReference>
<organism evidence="4 5">
    <name type="scientific">Exocentrus adspersus</name>
    <dbReference type="NCBI Taxonomy" id="1586481"/>
    <lineage>
        <taxon>Eukaryota</taxon>
        <taxon>Metazoa</taxon>
        <taxon>Ecdysozoa</taxon>
        <taxon>Arthropoda</taxon>
        <taxon>Hexapoda</taxon>
        <taxon>Insecta</taxon>
        <taxon>Pterygota</taxon>
        <taxon>Neoptera</taxon>
        <taxon>Endopterygota</taxon>
        <taxon>Coleoptera</taxon>
        <taxon>Polyphaga</taxon>
        <taxon>Cucujiformia</taxon>
        <taxon>Chrysomeloidea</taxon>
        <taxon>Cerambycidae</taxon>
        <taxon>Lamiinae</taxon>
        <taxon>Acanthocinini</taxon>
        <taxon>Exocentrus</taxon>
    </lineage>
</organism>
<dbReference type="EMBL" id="JANEYG010000013">
    <property type="protein sequence ID" value="KAJ8920791.1"/>
    <property type="molecule type" value="Genomic_DNA"/>
</dbReference>
<keyword evidence="1 2" id="KW-0193">Cuticle</keyword>
<sequence>MITLVLASALIAVTSAALEPVLPVSPQAVLPQVLPSPLPTYRPLAAPVYNPQPGIIIPILRSENDIEPDGRYSYAFETANGIVAEESGTPLGPGPEAPLAVRGSYSYTSPEGIPIQITYIADETGFHPSGNILASSLASVQPILRSPVVPRVASSEGVTPIPPLLLVSALIAVASAQVIPVGVVPQVPIRPAVLPTPLPTYNPVLSPLPTYRPTGYSPVPSAPVIPILRYESDAAPDGSHYQYSYETANGIVAHEVGDLAAPVPDAPLRVSGSYAYTSPEGLPVQITYTADENGFQPSGDVLPTPPPIPEAILRSIEYNLANPEPEQPIAPLVRNLVLVSALLAVASAQILPGGLRRYPVRPIAPTGLPTYNPVPSAIPVYNPVPSPVPTYNPIPAPVPTRLPVGPAVYNQVASGPIIPILRLDNNAAPDGSHYDYAYETGNGISVQESGDQVAPAPDAPIRVTGSYTYTSPEGLPVQITYTADENGFQPSGEVLPTPPPIPEAILRSIEFNLAHPEPEQRVVSPAVPFLRNLQK</sequence>
<dbReference type="PANTHER" id="PTHR10380:SF173">
    <property type="entry name" value="CUTICULAR PROTEIN 47EF, ISOFORM C-RELATED"/>
    <property type="match status" value="1"/>
</dbReference>
<dbReference type="InterPro" id="IPR050468">
    <property type="entry name" value="Cuticle_Struct_Prot"/>
</dbReference>
<accession>A0AAV8W2C8</accession>
<feature type="chain" id="PRO_5043653432" evidence="3">
    <location>
        <begin position="17"/>
        <end position="535"/>
    </location>
</feature>
<dbReference type="Pfam" id="PF00379">
    <property type="entry name" value="Chitin_bind_4"/>
    <property type="match status" value="3"/>
</dbReference>
<evidence type="ECO:0000256" key="3">
    <source>
        <dbReference type="SAM" id="SignalP"/>
    </source>
</evidence>
<feature type="signal peptide" evidence="3">
    <location>
        <begin position="1"/>
        <end position="16"/>
    </location>
</feature>
<dbReference type="PROSITE" id="PS51155">
    <property type="entry name" value="CHIT_BIND_RR_2"/>
    <property type="match status" value="3"/>
</dbReference>